<feature type="region of interest" description="Disordered" evidence="1">
    <location>
        <begin position="1"/>
        <end position="79"/>
    </location>
</feature>
<organism evidence="2 3">
    <name type="scientific">Homoserinibacter gongjuensis</name>
    <dbReference type="NCBI Taxonomy" id="1162968"/>
    <lineage>
        <taxon>Bacteria</taxon>
        <taxon>Bacillati</taxon>
        <taxon>Actinomycetota</taxon>
        <taxon>Actinomycetes</taxon>
        <taxon>Micrococcales</taxon>
        <taxon>Microbacteriaceae</taxon>
        <taxon>Homoserinibacter</taxon>
    </lineage>
</organism>
<protein>
    <recommendedName>
        <fullName evidence="4">Fibronectin type III domain-containing protein</fullName>
    </recommendedName>
</protein>
<evidence type="ECO:0000313" key="2">
    <source>
        <dbReference type="EMBL" id="GMA92225.1"/>
    </source>
</evidence>
<feature type="compositionally biased region" description="Low complexity" evidence="1">
    <location>
        <begin position="20"/>
        <end position="37"/>
    </location>
</feature>
<comment type="caution">
    <text evidence="2">The sequence shown here is derived from an EMBL/GenBank/DDBJ whole genome shotgun (WGS) entry which is preliminary data.</text>
</comment>
<sequence>MFAADSLARQGNPDDAVSSDGETGAPADGGTTAPDAGTGDGVSSEPGAPGTIEPAPANPDGEPTILPEPLPDPEQLPEPETVTVTLDRADATLLLVWDVDGNAWLVPGYAYEQPEQGFWTAVISLVEGVIQLPEPMTAEILPAEEAQ</sequence>
<name>A0ABQ6JY59_9MICO</name>
<accession>A0ABQ6JY59</accession>
<gene>
    <name evidence="2" type="ORF">GCM10025869_27540</name>
</gene>
<dbReference type="EMBL" id="BSVA01000001">
    <property type="protein sequence ID" value="GMA92225.1"/>
    <property type="molecule type" value="Genomic_DNA"/>
</dbReference>
<keyword evidence="3" id="KW-1185">Reference proteome</keyword>
<evidence type="ECO:0000313" key="3">
    <source>
        <dbReference type="Proteomes" id="UP001157069"/>
    </source>
</evidence>
<proteinExistence type="predicted"/>
<reference evidence="3" key="1">
    <citation type="journal article" date="2019" name="Int. J. Syst. Evol. Microbiol.">
        <title>The Global Catalogue of Microorganisms (GCM) 10K type strain sequencing project: providing services to taxonomists for standard genome sequencing and annotation.</title>
        <authorList>
            <consortium name="The Broad Institute Genomics Platform"/>
            <consortium name="The Broad Institute Genome Sequencing Center for Infectious Disease"/>
            <person name="Wu L."/>
            <person name="Ma J."/>
        </authorList>
    </citation>
    <scope>NUCLEOTIDE SEQUENCE [LARGE SCALE GENOMIC DNA]</scope>
    <source>
        <strain evidence="3">NBRC 108755</strain>
    </source>
</reference>
<dbReference type="Proteomes" id="UP001157069">
    <property type="component" value="Unassembled WGS sequence"/>
</dbReference>
<evidence type="ECO:0000256" key="1">
    <source>
        <dbReference type="SAM" id="MobiDB-lite"/>
    </source>
</evidence>
<evidence type="ECO:0008006" key="4">
    <source>
        <dbReference type="Google" id="ProtNLM"/>
    </source>
</evidence>
<feature type="compositionally biased region" description="Pro residues" evidence="1">
    <location>
        <begin position="66"/>
        <end position="76"/>
    </location>
</feature>